<dbReference type="Pfam" id="PF02687">
    <property type="entry name" value="FtsX"/>
    <property type="match status" value="1"/>
</dbReference>
<accession>A0ABM8ZWM8</accession>
<gene>
    <name evidence="16" type="primary">ftsX</name>
    <name evidence="16" type="ORF">VST7929_02703</name>
</gene>
<name>A0ABM8ZWM8_9VIBR</name>
<evidence type="ECO:0000313" key="17">
    <source>
        <dbReference type="Proteomes" id="UP000838672"/>
    </source>
</evidence>
<dbReference type="EMBL" id="CAKLDI010000001">
    <property type="protein sequence ID" value="CAH0534747.1"/>
    <property type="molecule type" value="Genomic_DNA"/>
</dbReference>
<evidence type="ECO:0000256" key="4">
    <source>
        <dbReference type="ARBA" id="ARBA00021907"/>
    </source>
</evidence>
<comment type="subcellular location">
    <subcellularLocation>
        <location evidence="1">Cell inner membrane</location>
        <topology evidence="1">Multi-pass membrane protein</topology>
    </subcellularLocation>
</comment>
<dbReference type="GO" id="GO:0051301">
    <property type="term" value="P:cell division"/>
    <property type="evidence" value="ECO:0007669"/>
    <property type="project" value="UniProtKB-KW"/>
</dbReference>
<evidence type="ECO:0000256" key="2">
    <source>
        <dbReference type="ARBA" id="ARBA00007379"/>
    </source>
</evidence>
<comment type="function">
    <text evidence="12">Part of the ABC transporter FtsEX involved in cellular division.</text>
</comment>
<dbReference type="InterPro" id="IPR047590">
    <property type="entry name" value="FtsX_proteobact-type"/>
</dbReference>
<evidence type="ECO:0000256" key="5">
    <source>
        <dbReference type="ARBA" id="ARBA00022475"/>
    </source>
</evidence>
<feature type="domain" description="ABC3 transporter permease C-terminal" evidence="14">
    <location>
        <begin position="192"/>
        <end position="310"/>
    </location>
</feature>
<dbReference type="Proteomes" id="UP000838672">
    <property type="component" value="Unassembled WGS sequence"/>
</dbReference>
<dbReference type="InterPro" id="IPR040690">
    <property type="entry name" value="FtsX_ECD"/>
</dbReference>
<keyword evidence="6 12" id="KW-0997">Cell inner membrane</keyword>
<keyword evidence="5 12" id="KW-1003">Cell membrane</keyword>
<feature type="transmembrane region" description="Helical" evidence="13">
    <location>
        <begin position="190"/>
        <end position="210"/>
    </location>
</feature>
<organism evidence="16 17">
    <name type="scientific">Vibrio stylophorae</name>
    <dbReference type="NCBI Taxonomy" id="659351"/>
    <lineage>
        <taxon>Bacteria</taxon>
        <taxon>Pseudomonadati</taxon>
        <taxon>Pseudomonadota</taxon>
        <taxon>Gammaproteobacteria</taxon>
        <taxon>Vibrionales</taxon>
        <taxon>Vibrionaceae</taxon>
        <taxon>Vibrio</taxon>
    </lineage>
</organism>
<feature type="transmembrane region" description="Helical" evidence="13">
    <location>
        <begin position="38"/>
        <end position="61"/>
    </location>
</feature>
<proteinExistence type="inferred from homology"/>
<dbReference type="InterPro" id="IPR004513">
    <property type="entry name" value="FtsX"/>
</dbReference>
<evidence type="ECO:0000256" key="3">
    <source>
        <dbReference type="ARBA" id="ARBA00011160"/>
    </source>
</evidence>
<dbReference type="PANTHER" id="PTHR47755">
    <property type="entry name" value="CELL DIVISION PROTEIN FTSX"/>
    <property type="match status" value="1"/>
</dbReference>
<dbReference type="Gene3D" id="3.30.70.3040">
    <property type="match status" value="1"/>
</dbReference>
<dbReference type="NCBIfam" id="TIGR00439">
    <property type="entry name" value="FtsX_Gneg"/>
    <property type="match status" value="1"/>
</dbReference>
<evidence type="ECO:0000256" key="13">
    <source>
        <dbReference type="SAM" id="Phobius"/>
    </source>
</evidence>
<evidence type="ECO:0000256" key="10">
    <source>
        <dbReference type="ARBA" id="ARBA00023136"/>
    </source>
</evidence>
<reference evidence="16" key="1">
    <citation type="submission" date="2021-11" db="EMBL/GenBank/DDBJ databases">
        <authorList>
            <person name="Rodrigo-Torres L."/>
            <person name="Arahal R. D."/>
            <person name="Lucena T."/>
        </authorList>
    </citation>
    <scope>NUCLEOTIDE SEQUENCE</scope>
    <source>
        <strain evidence="16">CECT 7929</strain>
    </source>
</reference>
<dbReference type="Pfam" id="PF18075">
    <property type="entry name" value="FtsX_ECD"/>
    <property type="match status" value="1"/>
</dbReference>
<evidence type="ECO:0000256" key="1">
    <source>
        <dbReference type="ARBA" id="ARBA00004429"/>
    </source>
</evidence>
<evidence type="ECO:0000313" key="16">
    <source>
        <dbReference type="EMBL" id="CAH0534747.1"/>
    </source>
</evidence>
<evidence type="ECO:0000256" key="12">
    <source>
        <dbReference type="PIRNR" id="PIRNR003097"/>
    </source>
</evidence>
<keyword evidence="11 12" id="KW-0131">Cell cycle</keyword>
<evidence type="ECO:0000256" key="11">
    <source>
        <dbReference type="ARBA" id="ARBA00023306"/>
    </source>
</evidence>
<dbReference type="InterPro" id="IPR003838">
    <property type="entry name" value="ABC3_permease_C"/>
</dbReference>
<keyword evidence="10 12" id="KW-0472">Membrane</keyword>
<keyword evidence="8 13" id="KW-0812">Transmembrane</keyword>
<feature type="transmembrane region" description="Helical" evidence="13">
    <location>
        <begin position="284"/>
        <end position="304"/>
    </location>
</feature>
<dbReference type="PIRSF" id="PIRSF003097">
    <property type="entry name" value="FtsX"/>
    <property type="match status" value="1"/>
</dbReference>
<comment type="caution">
    <text evidence="16">The sequence shown here is derived from an EMBL/GenBank/DDBJ whole genome shotgun (WGS) entry which is preliminary data.</text>
</comment>
<evidence type="ECO:0000259" key="15">
    <source>
        <dbReference type="Pfam" id="PF18075"/>
    </source>
</evidence>
<evidence type="ECO:0000259" key="14">
    <source>
        <dbReference type="Pfam" id="PF02687"/>
    </source>
</evidence>
<dbReference type="PANTHER" id="PTHR47755:SF1">
    <property type="entry name" value="CELL DIVISION PROTEIN FTSX"/>
    <property type="match status" value="1"/>
</dbReference>
<evidence type="ECO:0000256" key="7">
    <source>
        <dbReference type="ARBA" id="ARBA00022618"/>
    </source>
</evidence>
<keyword evidence="9 13" id="KW-1133">Transmembrane helix</keyword>
<feature type="transmembrane region" description="Helical" evidence="13">
    <location>
        <begin position="243"/>
        <end position="264"/>
    </location>
</feature>
<keyword evidence="7 12" id="KW-0132">Cell division</keyword>
<comment type="subunit">
    <text evidence="3">Forms a membrane-associated complex with FtsE.</text>
</comment>
<evidence type="ECO:0000256" key="6">
    <source>
        <dbReference type="ARBA" id="ARBA00022519"/>
    </source>
</evidence>
<sequence length="318" mass="35372">MARSKRTAKAKAPARVGFFAQHQIHAKQAFDDIRQRPLGSLLTILVLALALTLPTTFYLVAKNISSVASGWKHPTQLSAYLLKNAMPERIENLQQELSMWPEIESIDYVSPDEGLRQFRDYVGFEESVTLLQENPLPGVFIILPKPEWQQNGKAQALAAKLGEQVLVDEVRLDSDWLQRLTAIKSLAERLVIVFVVIMLAAVFLVIGNTLRLQVLSHKEEIQVMKLVGATDSFILRPYLYTGVWFGLLSAATAWVFTAIAIILLDGAVAHLASLYDGNFSLIGLNLDETGLLLMVATIMGWLAAKMASNRHLREIEPV</sequence>
<comment type="similarity">
    <text evidence="2 12">Belongs to the ABC-4 integral membrane protein family. FtsX subfamily.</text>
</comment>
<protein>
    <recommendedName>
        <fullName evidence="4 12">Cell division protein FtsX</fullName>
    </recommendedName>
</protein>
<evidence type="ECO:0000256" key="8">
    <source>
        <dbReference type="ARBA" id="ARBA00022692"/>
    </source>
</evidence>
<evidence type="ECO:0000256" key="9">
    <source>
        <dbReference type="ARBA" id="ARBA00022989"/>
    </source>
</evidence>
<keyword evidence="17" id="KW-1185">Reference proteome</keyword>
<feature type="domain" description="FtsX extracellular" evidence="15">
    <location>
        <begin position="76"/>
        <end position="170"/>
    </location>
</feature>
<dbReference type="RefSeq" id="WP_237467774.1">
    <property type="nucleotide sequence ID" value="NZ_CAKLDI010000001.1"/>
</dbReference>